<evidence type="ECO:0000313" key="2">
    <source>
        <dbReference type="EMBL" id="MDA7424386.1"/>
    </source>
</evidence>
<evidence type="ECO:0000256" key="1">
    <source>
        <dbReference type="SAM" id="MobiDB-lite"/>
    </source>
</evidence>
<proteinExistence type="predicted"/>
<evidence type="ECO:0000313" key="3">
    <source>
        <dbReference type="Proteomes" id="UP001210720"/>
    </source>
</evidence>
<gene>
    <name evidence="2" type="ORF">PFY00_06595</name>
</gene>
<reference evidence="2 3" key="1">
    <citation type="submission" date="2023-01" db="EMBL/GenBank/DDBJ databases">
        <title>Thalassococcus onchidii sp. nov., isolated from a marine invertebrate from the South China Sea.</title>
        <authorList>
            <person name="Xu S."/>
            <person name="Liu Z."/>
            <person name="Xu Y."/>
        </authorList>
    </citation>
    <scope>NUCLEOTIDE SEQUENCE [LARGE SCALE GENOMIC DNA]</scope>
    <source>
        <strain evidence="2 3">KCTC 32084</strain>
    </source>
</reference>
<name>A0ABT4XR06_9RHOB</name>
<sequence>MSKPVNLNQFRKAKARADKRRQADENAVKFGRSKAQRSLDQARTDKARRELDGHETE</sequence>
<comment type="caution">
    <text evidence="2">The sequence shown here is derived from an EMBL/GenBank/DDBJ whole genome shotgun (WGS) entry which is preliminary data.</text>
</comment>
<dbReference type="RefSeq" id="WP_271431742.1">
    <property type="nucleotide sequence ID" value="NZ_JAQIOY010000002.1"/>
</dbReference>
<feature type="compositionally biased region" description="Basic and acidic residues" evidence="1">
    <location>
        <begin position="40"/>
        <end position="57"/>
    </location>
</feature>
<accession>A0ABT4XR06</accession>
<organism evidence="2 3">
    <name type="scientific">Thalassococcus lentus</name>
    <dbReference type="NCBI Taxonomy" id="1210524"/>
    <lineage>
        <taxon>Bacteria</taxon>
        <taxon>Pseudomonadati</taxon>
        <taxon>Pseudomonadota</taxon>
        <taxon>Alphaproteobacteria</taxon>
        <taxon>Rhodobacterales</taxon>
        <taxon>Roseobacteraceae</taxon>
        <taxon>Thalassococcus</taxon>
    </lineage>
</organism>
<dbReference type="Proteomes" id="UP001210720">
    <property type="component" value="Unassembled WGS sequence"/>
</dbReference>
<feature type="region of interest" description="Disordered" evidence="1">
    <location>
        <begin position="1"/>
        <end position="57"/>
    </location>
</feature>
<dbReference type="InterPro" id="IPR025227">
    <property type="entry name" value="DUF4169"/>
</dbReference>
<dbReference type="EMBL" id="JAQIOY010000002">
    <property type="protein sequence ID" value="MDA7424386.1"/>
    <property type="molecule type" value="Genomic_DNA"/>
</dbReference>
<protein>
    <submittedName>
        <fullName evidence="2">DUF4169 family protein</fullName>
    </submittedName>
</protein>
<dbReference type="Pfam" id="PF13770">
    <property type="entry name" value="DUF4169"/>
    <property type="match status" value="1"/>
</dbReference>
<keyword evidence="3" id="KW-1185">Reference proteome</keyword>